<dbReference type="NCBIfam" id="TIGR02407">
    <property type="entry name" value="ectoine_ectB"/>
    <property type="match status" value="1"/>
</dbReference>
<dbReference type="AlphaFoldDB" id="A0A1M6PS39"/>
<dbReference type="CDD" id="cd00610">
    <property type="entry name" value="OAT_like"/>
    <property type="match status" value="1"/>
</dbReference>
<dbReference type="PANTHER" id="PTHR43552:SF2">
    <property type="entry name" value="DIAMINOBUTYRATE--2-OXOGLUTARATE TRANSAMINASE"/>
    <property type="match status" value="1"/>
</dbReference>
<dbReference type="Gene3D" id="3.40.640.10">
    <property type="entry name" value="Type I PLP-dependent aspartate aminotransferase-like (Major domain)"/>
    <property type="match status" value="1"/>
</dbReference>
<dbReference type="UniPathway" id="UPA00067">
    <property type="reaction ID" value="UER00121"/>
</dbReference>
<dbReference type="GO" id="GO:0019491">
    <property type="term" value="P:ectoine biosynthetic process"/>
    <property type="evidence" value="ECO:0007669"/>
    <property type="project" value="UniProtKB-UniPathway"/>
</dbReference>
<comment type="similarity">
    <text evidence="2 8">Belongs to the class-III pyridoxal-phosphate-dependent aminotransferase family.</text>
</comment>
<evidence type="ECO:0000256" key="7">
    <source>
        <dbReference type="ARBA" id="ARBA00052998"/>
    </source>
</evidence>
<dbReference type="STRING" id="1121393.SAMN02745216_02885"/>
<dbReference type="GO" id="GO:0030170">
    <property type="term" value="F:pyridoxal phosphate binding"/>
    <property type="evidence" value="ECO:0007669"/>
    <property type="project" value="InterPro"/>
</dbReference>
<dbReference type="RefSeq" id="WP_073476874.1">
    <property type="nucleotide sequence ID" value="NZ_FQZU01000018.1"/>
</dbReference>
<dbReference type="PROSITE" id="PS00600">
    <property type="entry name" value="AA_TRANSFER_CLASS_3"/>
    <property type="match status" value="1"/>
</dbReference>
<dbReference type="InterPro" id="IPR012773">
    <property type="entry name" value="Ectoine_EctB"/>
</dbReference>
<dbReference type="InterPro" id="IPR004637">
    <property type="entry name" value="Dat"/>
</dbReference>
<dbReference type="Proteomes" id="UP000183994">
    <property type="component" value="Unassembled WGS sequence"/>
</dbReference>
<comment type="cofactor">
    <cofactor evidence="1 9">
        <name>pyridoxal 5'-phosphate</name>
        <dbReference type="ChEBI" id="CHEBI:597326"/>
    </cofactor>
</comment>
<keyword evidence="6" id="KW-0670">Pyruvate</keyword>
<dbReference type="EC" id="2.6.1.76" evidence="9"/>
<dbReference type="FunFam" id="3.40.640.10:FF:000004">
    <property type="entry name" value="Acetylornithine aminotransferase"/>
    <property type="match status" value="1"/>
</dbReference>
<accession>A0A1M6PS39</accession>
<name>A0A1M6PS39_9BACT</name>
<comment type="pathway">
    <text evidence="9">Amine and polyamine biosynthesis; ectoine biosynthesis; L-ectoine from L-aspartate 4-semialdehyde: step 1/3.</text>
</comment>
<dbReference type="NCBIfam" id="NF006733">
    <property type="entry name" value="PRK09264.1"/>
    <property type="match status" value="1"/>
</dbReference>
<evidence type="ECO:0000256" key="8">
    <source>
        <dbReference type="RuleBase" id="RU003560"/>
    </source>
</evidence>
<evidence type="ECO:0000256" key="6">
    <source>
        <dbReference type="ARBA" id="ARBA00023317"/>
    </source>
</evidence>
<evidence type="ECO:0000256" key="2">
    <source>
        <dbReference type="ARBA" id="ARBA00008954"/>
    </source>
</evidence>
<evidence type="ECO:0000256" key="4">
    <source>
        <dbReference type="ARBA" id="ARBA00022679"/>
    </source>
</evidence>
<organism evidence="10 11">
    <name type="scientific">Desulfatibacillum alkenivorans DSM 16219</name>
    <dbReference type="NCBI Taxonomy" id="1121393"/>
    <lineage>
        <taxon>Bacteria</taxon>
        <taxon>Pseudomonadati</taxon>
        <taxon>Thermodesulfobacteriota</taxon>
        <taxon>Desulfobacteria</taxon>
        <taxon>Desulfobacterales</taxon>
        <taxon>Desulfatibacillaceae</taxon>
        <taxon>Desulfatibacillum</taxon>
    </lineage>
</organism>
<proteinExistence type="inferred from homology"/>
<dbReference type="EMBL" id="FQZU01000018">
    <property type="protein sequence ID" value="SHK10763.1"/>
    <property type="molecule type" value="Genomic_DNA"/>
</dbReference>
<evidence type="ECO:0000313" key="10">
    <source>
        <dbReference type="EMBL" id="SHK10763.1"/>
    </source>
</evidence>
<evidence type="ECO:0000256" key="3">
    <source>
        <dbReference type="ARBA" id="ARBA00022576"/>
    </source>
</evidence>
<dbReference type="Pfam" id="PF00202">
    <property type="entry name" value="Aminotran_3"/>
    <property type="match status" value="1"/>
</dbReference>
<keyword evidence="4 9" id="KW-0808">Transferase</keyword>
<dbReference type="InterPro" id="IPR015421">
    <property type="entry name" value="PyrdxlP-dep_Trfase_major"/>
</dbReference>
<dbReference type="PANTHER" id="PTHR43552">
    <property type="entry name" value="DIAMINOBUTYRATE--2-OXOGLUTARATE AMINOTRANSFERASE"/>
    <property type="match status" value="1"/>
</dbReference>
<comment type="catalytic activity">
    <reaction evidence="7">
        <text>taurine + pyruvate = sulfoacetaldehyde + L-alanine</text>
        <dbReference type="Rhea" id="RHEA:10420"/>
        <dbReference type="ChEBI" id="CHEBI:15361"/>
        <dbReference type="ChEBI" id="CHEBI:57972"/>
        <dbReference type="ChEBI" id="CHEBI:58246"/>
        <dbReference type="ChEBI" id="CHEBI:507393"/>
        <dbReference type="EC" id="2.6.1.77"/>
    </reaction>
    <physiologicalReaction direction="left-to-right" evidence="7">
        <dbReference type="Rhea" id="RHEA:10421"/>
    </physiologicalReaction>
</comment>
<dbReference type="NCBIfam" id="TIGR00709">
    <property type="entry name" value="dat"/>
    <property type="match status" value="1"/>
</dbReference>
<dbReference type="GO" id="GO:0031299">
    <property type="term" value="F:taurine-pyruvate aminotransferase activity"/>
    <property type="evidence" value="ECO:0007669"/>
    <property type="project" value="UniProtKB-EC"/>
</dbReference>
<sequence>MRIFENYESRVRGYIRAFPVIFEKSYGSILTDTMGKEYIDFFAGAGTLNYGHNNDNVSNAMIEYLKSQGVVHGLDMATKAKERFLESLVYGILEPRNLQYKVQFTGPTGTNAVESALKLARMVKGRSNVVAFTNGYHGLSMGSLGVTGNTFYRDEAHISRSNVSFLPFDGYMGPDINTLDLFRKLLNDNSSGLDLPAAVILETIQAEGGVNVARPEWLAELAEICHEWDILLIVDDIQVGNGRSGDYFSFEESGIKPDLVTLSKAIGGGLPLALMLMRPDLDQWKPGEHTGTFRGNNLAFVAAAENFKYWETNDLSEAVKYKGGVMKEELEKIAAKYPELEANVRGRGMIWGLEIPEKGFTSEVSSLCFEKGLVIELAGADDQVLKFLPPLIIDEETLRKGIGIVDEAIGEILEQKEERLKGEFVC</sequence>
<comment type="function">
    <text evidence="9">Catalyzes reversively the conversion of L-aspartate beta-semialdehyde (ASA) to L-2,4-diaminobutyrate (DABA) by transamination with L-glutamate.</text>
</comment>
<dbReference type="SUPFAM" id="SSF53383">
    <property type="entry name" value="PLP-dependent transferases"/>
    <property type="match status" value="1"/>
</dbReference>
<comment type="catalytic activity">
    <reaction evidence="9">
        <text>L-2,4-diaminobutanoate + 2-oxoglutarate = L-aspartate 4-semialdehyde + L-glutamate</text>
        <dbReference type="Rhea" id="RHEA:11160"/>
        <dbReference type="ChEBI" id="CHEBI:16810"/>
        <dbReference type="ChEBI" id="CHEBI:29985"/>
        <dbReference type="ChEBI" id="CHEBI:58761"/>
        <dbReference type="ChEBI" id="CHEBI:537519"/>
        <dbReference type="EC" id="2.6.1.76"/>
    </reaction>
</comment>
<protein>
    <recommendedName>
        <fullName evidence="9">Diaminobutyrate--2-oxoglutarate transaminase</fullName>
        <ecNumber evidence="9">2.6.1.76</ecNumber>
    </recommendedName>
    <alternativeName>
        <fullName evidence="9">DABA aminotransferase</fullName>
    </alternativeName>
</protein>
<evidence type="ECO:0000256" key="1">
    <source>
        <dbReference type="ARBA" id="ARBA00001933"/>
    </source>
</evidence>
<evidence type="ECO:0000256" key="9">
    <source>
        <dbReference type="RuleBase" id="RU365034"/>
    </source>
</evidence>
<keyword evidence="5 8" id="KW-0663">Pyridoxal phosphate</keyword>
<dbReference type="InterPro" id="IPR015422">
    <property type="entry name" value="PyrdxlP-dep_Trfase_small"/>
</dbReference>
<gene>
    <name evidence="10" type="ORF">SAMN02745216_02885</name>
</gene>
<dbReference type="InterPro" id="IPR005814">
    <property type="entry name" value="Aminotrans_3"/>
</dbReference>
<dbReference type="InterPro" id="IPR049704">
    <property type="entry name" value="Aminotrans_3_PPA_site"/>
</dbReference>
<keyword evidence="11" id="KW-1185">Reference proteome</keyword>
<evidence type="ECO:0000256" key="5">
    <source>
        <dbReference type="ARBA" id="ARBA00022898"/>
    </source>
</evidence>
<evidence type="ECO:0000313" key="11">
    <source>
        <dbReference type="Proteomes" id="UP000183994"/>
    </source>
</evidence>
<dbReference type="GO" id="GO:0045303">
    <property type="term" value="F:diaminobutyrate-2-oxoglutarate transaminase activity"/>
    <property type="evidence" value="ECO:0007669"/>
    <property type="project" value="UniProtKB-EC"/>
</dbReference>
<keyword evidence="3 9" id="KW-0032">Aminotransferase</keyword>
<dbReference type="InterPro" id="IPR015424">
    <property type="entry name" value="PyrdxlP-dep_Trfase"/>
</dbReference>
<dbReference type="PIRSF" id="PIRSF000521">
    <property type="entry name" value="Transaminase_4ab_Lys_Orn"/>
    <property type="match status" value="1"/>
</dbReference>
<dbReference type="GO" id="GO:0047307">
    <property type="term" value="F:diaminobutyrate-pyruvate transaminase activity"/>
    <property type="evidence" value="ECO:0007669"/>
    <property type="project" value="InterPro"/>
</dbReference>
<reference evidence="11" key="1">
    <citation type="submission" date="2016-11" db="EMBL/GenBank/DDBJ databases">
        <authorList>
            <person name="Varghese N."/>
            <person name="Submissions S."/>
        </authorList>
    </citation>
    <scope>NUCLEOTIDE SEQUENCE [LARGE SCALE GENOMIC DNA]</scope>
    <source>
        <strain evidence="11">DSM 16219</strain>
    </source>
</reference>
<dbReference type="Gene3D" id="3.90.1150.10">
    <property type="entry name" value="Aspartate Aminotransferase, domain 1"/>
    <property type="match status" value="1"/>
</dbReference>
<dbReference type="OrthoDB" id="9801834at2"/>